<keyword evidence="1 3" id="KW-0012">Acyltransferase</keyword>
<keyword evidence="8" id="KW-1185">Reference proteome</keyword>
<dbReference type="SUPFAM" id="SSF52777">
    <property type="entry name" value="CoA-dependent acyltransferases"/>
    <property type="match status" value="1"/>
</dbReference>
<dbReference type="InterPro" id="IPR039551">
    <property type="entry name" value="Cho/carn_acyl_trans"/>
</dbReference>
<evidence type="ECO:0000259" key="6">
    <source>
        <dbReference type="Pfam" id="PF00755"/>
    </source>
</evidence>
<dbReference type="InterPro" id="IPR042231">
    <property type="entry name" value="Cho/carn_acyl_trans_2"/>
</dbReference>
<dbReference type="PROSITE" id="PS00440">
    <property type="entry name" value="ACYLTRANSF_C_2"/>
    <property type="match status" value="1"/>
</dbReference>
<protein>
    <recommendedName>
        <fullName evidence="6">Choline/carnitine acyltransferase domain-containing protein</fullName>
    </recommendedName>
</protein>
<dbReference type="PANTHER" id="PTHR22589:SF16">
    <property type="entry name" value="CARNITINE O-PALMITOYLTRANSFERASE 2, MITOCHONDRIAL"/>
    <property type="match status" value="1"/>
</dbReference>
<feature type="transmembrane region" description="Helical" evidence="5">
    <location>
        <begin position="157"/>
        <end position="178"/>
    </location>
</feature>
<keyword evidence="5" id="KW-0472">Membrane</keyword>
<dbReference type="PANTHER" id="PTHR22589">
    <property type="entry name" value="CARNITINE O-ACYLTRANSFERASE"/>
    <property type="match status" value="1"/>
</dbReference>
<dbReference type="GO" id="GO:0006635">
    <property type="term" value="P:fatty acid beta-oxidation"/>
    <property type="evidence" value="ECO:0007669"/>
    <property type="project" value="TreeGrafter"/>
</dbReference>
<sequence>MLHGRGGDRWFDKSLSVIVANDGNAAVNFEHSWGDGVAVLRFMNEVFKANNRFTHPAFTSHHSTITHVCKATDVGGAPSPQVRLCPSQMECSPRPIGGKITSGPTLPQPDGMFAPSNEGRTLIAQRPPTNPEASYLRVDPSSRPGGGWGRNKKDRELYLLFSWLVVCHGSGLLFLGCFGGRSGARVVDRHSWQPGSLVGFWVVGSSPTVVSCVGALEVGIPVSVPVHEPRLAYKTARGCQVPGQTLALSSSSIPR</sequence>
<reference evidence="7" key="1">
    <citation type="submission" date="2025-05" db="UniProtKB">
        <authorList>
            <consortium name="Ensembl"/>
        </authorList>
    </citation>
    <scope>IDENTIFICATION</scope>
</reference>
<evidence type="ECO:0000256" key="2">
    <source>
        <dbReference type="PIRSR" id="PIRSR600542-1"/>
    </source>
</evidence>
<accession>A0A8C4QL18</accession>
<organism evidence="7 8">
    <name type="scientific">Eptatretus burgeri</name>
    <name type="common">Inshore hagfish</name>
    <dbReference type="NCBI Taxonomy" id="7764"/>
    <lineage>
        <taxon>Eukaryota</taxon>
        <taxon>Metazoa</taxon>
        <taxon>Chordata</taxon>
        <taxon>Craniata</taxon>
        <taxon>Vertebrata</taxon>
        <taxon>Cyclostomata</taxon>
        <taxon>Myxini</taxon>
        <taxon>Myxiniformes</taxon>
        <taxon>Myxinidae</taxon>
        <taxon>Eptatretinae</taxon>
        <taxon>Eptatretus</taxon>
    </lineage>
</organism>
<feature type="region of interest" description="Disordered" evidence="4">
    <location>
        <begin position="100"/>
        <end position="149"/>
    </location>
</feature>
<keyword evidence="5" id="KW-0812">Transmembrane</keyword>
<keyword evidence="5" id="KW-1133">Transmembrane helix</keyword>
<dbReference type="GO" id="GO:0005739">
    <property type="term" value="C:mitochondrion"/>
    <property type="evidence" value="ECO:0007669"/>
    <property type="project" value="TreeGrafter"/>
</dbReference>
<dbReference type="Ensembl" id="ENSEBUT00000016773.1">
    <property type="protein sequence ID" value="ENSEBUP00000016197.1"/>
    <property type="gene ID" value="ENSEBUG00000010168.1"/>
</dbReference>
<keyword evidence="3" id="KW-0808">Transferase</keyword>
<evidence type="ECO:0000256" key="1">
    <source>
        <dbReference type="ARBA" id="ARBA00023315"/>
    </source>
</evidence>
<evidence type="ECO:0000313" key="7">
    <source>
        <dbReference type="Ensembl" id="ENSEBUP00000016197.1"/>
    </source>
</evidence>
<evidence type="ECO:0000313" key="8">
    <source>
        <dbReference type="Proteomes" id="UP000694388"/>
    </source>
</evidence>
<evidence type="ECO:0000256" key="5">
    <source>
        <dbReference type="SAM" id="Phobius"/>
    </source>
</evidence>
<dbReference type="AlphaFoldDB" id="A0A8C4QL18"/>
<comment type="similarity">
    <text evidence="3">Belongs to the carnitine/choline acetyltransferase family.</text>
</comment>
<dbReference type="Pfam" id="PF00755">
    <property type="entry name" value="Carn_acyltransf"/>
    <property type="match status" value="1"/>
</dbReference>
<dbReference type="InterPro" id="IPR000542">
    <property type="entry name" value="Carn_acyl_trans"/>
</dbReference>
<feature type="active site" description="Proton acceptor" evidence="2">
    <location>
        <position position="31"/>
    </location>
</feature>
<evidence type="ECO:0000256" key="3">
    <source>
        <dbReference type="RuleBase" id="RU003801"/>
    </source>
</evidence>
<evidence type="ECO:0000256" key="4">
    <source>
        <dbReference type="SAM" id="MobiDB-lite"/>
    </source>
</evidence>
<name>A0A8C4QL18_EPTBU</name>
<dbReference type="GO" id="GO:0004095">
    <property type="term" value="F:carnitine O-palmitoyltransferase activity"/>
    <property type="evidence" value="ECO:0007669"/>
    <property type="project" value="TreeGrafter"/>
</dbReference>
<dbReference type="Proteomes" id="UP000694388">
    <property type="component" value="Unplaced"/>
</dbReference>
<dbReference type="Ensembl" id="ENSEBUT00000016764.1">
    <property type="protein sequence ID" value="ENSEBUP00000016188.1"/>
    <property type="gene ID" value="ENSEBUG00000010168.1"/>
</dbReference>
<dbReference type="Gene3D" id="3.30.559.70">
    <property type="entry name" value="Choline/Carnitine o-acyltransferase, domain 2"/>
    <property type="match status" value="1"/>
</dbReference>
<feature type="domain" description="Choline/carnitine acyltransferase" evidence="6">
    <location>
        <begin position="3"/>
        <end position="52"/>
    </location>
</feature>
<proteinExistence type="inferred from homology"/>